<dbReference type="Gene3D" id="3.30.1120.40">
    <property type="entry name" value="Stage V sporulation protein G"/>
    <property type="match status" value="1"/>
</dbReference>
<dbReference type="GO" id="GO:0030435">
    <property type="term" value="P:sporulation resulting in formation of a cellular spore"/>
    <property type="evidence" value="ECO:0007669"/>
    <property type="project" value="InterPro"/>
</dbReference>
<evidence type="ECO:0000256" key="1">
    <source>
        <dbReference type="ARBA" id="ARBA00022618"/>
    </source>
</evidence>
<accession>A0A410P3G9</accession>
<dbReference type="PANTHER" id="PTHR38429:SF1">
    <property type="entry name" value="SEPTATION PROTEIN SPOVG-RELATED"/>
    <property type="match status" value="1"/>
</dbReference>
<dbReference type="RefSeq" id="WP_128699343.1">
    <property type="nucleotide sequence ID" value="NZ_CP019384.1"/>
</dbReference>
<dbReference type="Proteomes" id="UP000287243">
    <property type="component" value="Chromosome"/>
</dbReference>
<evidence type="ECO:0000313" key="4">
    <source>
        <dbReference type="EMBL" id="QAT16706.1"/>
    </source>
</evidence>
<dbReference type="SUPFAM" id="SSF160537">
    <property type="entry name" value="SpoVG-like"/>
    <property type="match status" value="1"/>
</dbReference>
<gene>
    <name evidence="4" type="ORF">BU251_02645</name>
</gene>
<dbReference type="Pfam" id="PF04026">
    <property type="entry name" value="SpoVG"/>
    <property type="match status" value="1"/>
</dbReference>
<sequence length="101" mass="11513">MRPKAKKQQQNQERKEVSKMFEVSRIHRIEGNDTLKAFVDIKVADCVLIKGLRVMATKDDTLFVAMPSQKAEDGKYYPTVKPLSKEANQELQDAVLAAYNE</sequence>
<evidence type="ECO:0000256" key="3">
    <source>
        <dbReference type="ARBA" id="ARBA00023306"/>
    </source>
</evidence>
<evidence type="ECO:0000256" key="2">
    <source>
        <dbReference type="ARBA" id="ARBA00023210"/>
    </source>
</evidence>
<evidence type="ECO:0008006" key="6">
    <source>
        <dbReference type="Google" id="ProtNLM"/>
    </source>
</evidence>
<dbReference type="AlphaFoldDB" id="A0A410P3G9"/>
<proteinExistence type="predicted"/>
<dbReference type="OrthoDB" id="9796286at2"/>
<name>A0A410P3G9_VELA1</name>
<dbReference type="EMBL" id="CP019384">
    <property type="protein sequence ID" value="QAT16706.1"/>
    <property type="molecule type" value="Genomic_DNA"/>
</dbReference>
<dbReference type="InterPro" id="IPR007170">
    <property type="entry name" value="SpoVG"/>
</dbReference>
<dbReference type="GO" id="GO:0000917">
    <property type="term" value="P:division septum assembly"/>
    <property type="evidence" value="ECO:0007669"/>
    <property type="project" value="UniProtKB-KW"/>
</dbReference>
<dbReference type="PANTHER" id="PTHR38429">
    <property type="entry name" value="SEPTATION PROTEIN SPOVG-RELATED"/>
    <property type="match status" value="1"/>
</dbReference>
<reference evidence="4 5" key="1">
    <citation type="submission" date="2017-01" db="EMBL/GenBank/DDBJ databases">
        <title>First insights into the biology of 'candidatus Vampirococcus archaeovorus'.</title>
        <authorList>
            <person name="Kizina J."/>
            <person name="Jordan S."/>
            <person name="Stueber K."/>
            <person name="Reinhardt R."/>
            <person name="Harder J."/>
        </authorList>
    </citation>
    <scope>NUCLEOTIDE SEQUENCE [LARGE SCALE GENOMIC DNA]</scope>
    <source>
        <strain evidence="4 5">LiM</strain>
    </source>
</reference>
<dbReference type="KEGG" id="vai:BU251_02645"/>
<keyword evidence="2" id="KW-0717">Septation</keyword>
<dbReference type="InterPro" id="IPR036751">
    <property type="entry name" value="SpoVG_sf"/>
</dbReference>
<organism evidence="4 5">
    <name type="scientific">Velamenicoccus archaeovorus</name>
    <dbReference type="NCBI Taxonomy" id="1930593"/>
    <lineage>
        <taxon>Bacteria</taxon>
        <taxon>Pseudomonadati</taxon>
        <taxon>Candidatus Omnitrophota</taxon>
        <taxon>Candidatus Velamenicoccus</taxon>
    </lineage>
</organism>
<keyword evidence="3" id="KW-0131">Cell cycle</keyword>
<protein>
    <recommendedName>
        <fullName evidence="6">Septation protein SpoVG</fullName>
    </recommendedName>
</protein>
<keyword evidence="1" id="KW-0132">Cell division</keyword>
<evidence type="ECO:0000313" key="5">
    <source>
        <dbReference type="Proteomes" id="UP000287243"/>
    </source>
</evidence>
<keyword evidence="5" id="KW-1185">Reference proteome</keyword>